<accession>A0A4V3E8J8</accession>
<dbReference type="PANTHER" id="PTHR10151:SF120">
    <property type="entry name" value="BIS(5'-ADENOSYL)-TRIPHOSPHATASE"/>
    <property type="match status" value="1"/>
</dbReference>
<proteinExistence type="predicted"/>
<dbReference type="OrthoDB" id="9779418at2"/>
<dbReference type="GO" id="GO:0016787">
    <property type="term" value="F:hydrolase activity"/>
    <property type="evidence" value="ECO:0007669"/>
    <property type="project" value="UniProtKB-ARBA"/>
</dbReference>
<keyword evidence="3" id="KW-1185">Reference proteome</keyword>
<keyword evidence="1" id="KW-0732">Signal</keyword>
<dbReference type="Proteomes" id="UP000295215">
    <property type="component" value="Unassembled WGS sequence"/>
</dbReference>
<comment type="caution">
    <text evidence="2">The sequence shown here is derived from an EMBL/GenBank/DDBJ whole genome shotgun (WGS) entry which is preliminary data.</text>
</comment>
<dbReference type="InterPro" id="IPR002591">
    <property type="entry name" value="Phosphodiest/P_Trfase"/>
</dbReference>
<gene>
    <name evidence="2" type="ORF">C8P70_11317</name>
</gene>
<feature type="chain" id="PRO_5020454032" evidence="1">
    <location>
        <begin position="23"/>
        <end position="427"/>
    </location>
</feature>
<evidence type="ECO:0000313" key="3">
    <source>
        <dbReference type="Proteomes" id="UP000295215"/>
    </source>
</evidence>
<protein>
    <submittedName>
        <fullName evidence="2">Putative AlkP superfamily pyrophosphatase or phosphodiesterase</fullName>
    </submittedName>
</protein>
<organism evidence="2 3">
    <name type="scientific">Myroides indicus</name>
    <dbReference type="NCBI Taxonomy" id="1323422"/>
    <lineage>
        <taxon>Bacteria</taxon>
        <taxon>Pseudomonadati</taxon>
        <taxon>Bacteroidota</taxon>
        <taxon>Flavobacteriia</taxon>
        <taxon>Flavobacteriales</taxon>
        <taxon>Flavobacteriaceae</taxon>
        <taxon>Myroides</taxon>
    </lineage>
</organism>
<dbReference type="InterPro" id="IPR017850">
    <property type="entry name" value="Alkaline_phosphatase_core_sf"/>
</dbReference>
<name>A0A4V3E8J8_9FLAO</name>
<reference evidence="2 3" key="1">
    <citation type="submission" date="2019-03" db="EMBL/GenBank/DDBJ databases">
        <title>Genomic Encyclopedia of Archaeal and Bacterial Type Strains, Phase II (KMG-II): from individual species to whole genera.</title>
        <authorList>
            <person name="Goeker M."/>
        </authorList>
    </citation>
    <scope>NUCLEOTIDE SEQUENCE [LARGE SCALE GENOMIC DNA]</scope>
    <source>
        <strain evidence="2 3">DSM 28213</strain>
    </source>
</reference>
<dbReference type="CDD" id="cd16018">
    <property type="entry name" value="Enpp"/>
    <property type="match status" value="1"/>
</dbReference>
<dbReference type="RefSeq" id="WP_133712560.1">
    <property type="nucleotide sequence ID" value="NZ_SOAG01000013.1"/>
</dbReference>
<evidence type="ECO:0000313" key="2">
    <source>
        <dbReference type="EMBL" id="TDS58105.1"/>
    </source>
</evidence>
<dbReference type="AlphaFoldDB" id="A0A4V3E8J8"/>
<evidence type="ECO:0000256" key="1">
    <source>
        <dbReference type="SAM" id="SignalP"/>
    </source>
</evidence>
<dbReference type="SUPFAM" id="SSF53649">
    <property type="entry name" value="Alkaline phosphatase-like"/>
    <property type="match status" value="1"/>
</dbReference>
<sequence length="427" mass="49251">MKKIIFPFLVFALVVSSFPVSAQNKENQIVVKQRKNSEEQMKKPYVVLISIDGFRYDYIEKYELEFLKNIGQKGARAESLIPSYPSVTFPNHYSIVTGMYPAHHGLVGNNMLDQKTGARYSLRNEKEVRNPSWYGGTPLWVLAEQQQMLSACYYWPGSEAPIQETLPTYYYAYSEKTPIDERIKEVKNWLDMPQESRPHFITFYMPEVDHAGHQYGPDSPEVKDAVHFVDESLKKLFDILNSTGLPVNYIIVSDHGMINIDQDVLLDFPVKVDPEELDIVKNGTYISVFVKRDKNKSDKIKKWYNQLKEGKNKEYYDVYLHDELPEEFYFGGKNDVYGRVGDIVLLAKAPHYFTNHKLAGSHGYDPIKVKEMQAIFLAYGPQIAEGRKVKPFQNVEIYPLIAKILQLDMPKHKIDGSGKIADEILKR</sequence>
<dbReference type="Gene3D" id="3.40.720.10">
    <property type="entry name" value="Alkaline Phosphatase, subunit A"/>
    <property type="match status" value="1"/>
</dbReference>
<feature type="signal peptide" evidence="1">
    <location>
        <begin position="1"/>
        <end position="22"/>
    </location>
</feature>
<dbReference type="Pfam" id="PF01663">
    <property type="entry name" value="Phosphodiest"/>
    <property type="match status" value="1"/>
</dbReference>
<dbReference type="EMBL" id="SOAG01000013">
    <property type="protein sequence ID" value="TDS58105.1"/>
    <property type="molecule type" value="Genomic_DNA"/>
</dbReference>
<dbReference type="PANTHER" id="PTHR10151">
    <property type="entry name" value="ECTONUCLEOTIDE PYROPHOSPHATASE/PHOSPHODIESTERASE"/>
    <property type="match status" value="1"/>
</dbReference>